<gene>
    <name evidence="3" type="ORF">EG799_05190</name>
</gene>
<dbReference type="AlphaFoldDB" id="A0A3N5CPZ1"/>
<feature type="signal peptide" evidence="2">
    <location>
        <begin position="1"/>
        <end position="18"/>
    </location>
</feature>
<dbReference type="PANTHER" id="PTHR37953">
    <property type="entry name" value="UPF0127 PROTEIN MJ1496"/>
    <property type="match status" value="1"/>
</dbReference>
<dbReference type="Gene3D" id="2.60.120.1140">
    <property type="entry name" value="Protein of unknown function DUF192"/>
    <property type="match status" value="1"/>
</dbReference>
<dbReference type="InterPro" id="IPR038695">
    <property type="entry name" value="Saro_0823-like_sf"/>
</dbReference>
<sequence>MRRTVETSVFHGVILALAAGTLAACSPQSTRQVAEPGSTSSPPVHPRSGLEIVPVTITANDEDHTIAAEVAATREAQSRGLMFRTELGPDEGMLFLYDQPRILSFWMRNTVLPLDLIFIDATRRVINIGHGEPYNETSITSNRPGIAVLELNAGRAAELGLEPGDTIDW</sequence>
<evidence type="ECO:0000313" key="4">
    <source>
        <dbReference type="Proteomes" id="UP000275232"/>
    </source>
</evidence>
<dbReference type="InterPro" id="IPR003795">
    <property type="entry name" value="DUF192"/>
</dbReference>
<dbReference type="PANTHER" id="PTHR37953:SF1">
    <property type="entry name" value="UPF0127 PROTEIN MJ1496"/>
    <property type="match status" value="1"/>
</dbReference>
<evidence type="ECO:0000256" key="2">
    <source>
        <dbReference type="SAM" id="SignalP"/>
    </source>
</evidence>
<feature type="chain" id="PRO_5017964866" evidence="2">
    <location>
        <begin position="19"/>
        <end position="169"/>
    </location>
</feature>
<accession>A0A3N5CPZ1</accession>
<organism evidence="3 4">
    <name type="scientific">Aurantiacibacter spongiae</name>
    <dbReference type="NCBI Taxonomy" id="2488860"/>
    <lineage>
        <taxon>Bacteria</taxon>
        <taxon>Pseudomonadati</taxon>
        <taxon>Pseudomonadota</taxon>
        <taxon>Alphaproteobacteria</taxon>
        <taxon>Sphingomonadales</taxon>
        <taxon>Erythrobacteraceae</taxon>
        <taxon>Aurantiacibacter</taxon>
    </lineage>
</organism>
<protein>
    <submittedName>
        <fullName evidence="3">DUF192 domain-containing protein</fullName>
    </submittedName>
</protein>
<dbReference type="Pfam" id="PF02643">
    <property type="entry name" value="DUF192"/>
    <property type="match status" value="1"/>
</dbReference>
<dbReference type="RefSeq" id="WP_123879170.1">
    <property type="nucleotide sequence ID" value="NZ_RPFZ01000001.1"/>
</dbReference>
<proteinExistence type="predicted"/>
<comment type="caution">
    <text evidence="3">The sequence shown here is derived from an EMBL/GenBank/DDBJ whole genome shotgun (WGS) entry which is preliminary data.</text>
</comment>
<feature type="compositionally biased region" description="Polar residues" evidence="1">
    <location>
        <begin position="29"/>
        <end position="42"/>
    </location>
</feature>
<dbReference type="Proteomes" id="UP000275232">
    <property type="component" value="Unassembled WGS sequence"/>
</dbReference>
<keyword evidence="2" id="KW-0732">Signal</keyword>
<dbReference type="EMBL" id="RPFZ01000001">
    <property type="protein sequence ID" value="RPF71074.1"/>
    <property type="molecule type" value="Genomic_DNA"/>
</dbReference>
<keyword evidence="4" id="KW-1185">Reference proteome</keyword>
<evidence type="ECO:0000256" key="1">
    <source>
        <dbReference type="SAM" id="MobiDB-lite"/>
    </source>
</evidence>
<dbReference type="OrthoDB" id="9808290at2"/>
<evidence type="ECO:0000313" key="3">
    <source>
        <dbReference type="EMBL" id="RPF71074.1"/>
    </source>
</evidence>
<feature type="region of interest" description="Disordered" evidence="1">
    <location>
        <begin position="29"/>
        <end position="49"/>
    </location>
</feature>
<dbReference type="PROSITE" id="PS51257">
    <property type="entry name" value="PROKAR_LIPOPROTEIN"/>
    <property type="match status" value="1"/>
</dbReference>
<reference evidence="3 4" key="1">
    <citation type="submission" date="2018-11" db="EMBL/GenBank/DDBJ databases">
        <title>Erythrobacter spongiae sp. nov., isolated from a marine sponge.</title>
        <authorList>
            <person name="Zhuang L."/>
            <person name="Luo L."/>
        </authorList>
    </citation>
    <scope>NUCLEOTIDE SEQUENCE [LARGE SCALE GENOMIC DNA]</scope>
    <source>
        <strain evidence="3 4">HN-E23</strain>
    </source>
</reference>
<name>A0A3N5CPZ1_9SPHN</name>